<name>A0ABR0MU17_GOSAR</name>
<organism evidence="1 2">
    <name type="scientific">Gossypium arboreum</name>
    <name type="common">Tree cotton</name>
    <name type="synonym">Gossypium nanking</name>
    <dbReference type="NCBI Taxonomy" id="29729"/>
    <lineage>
        <taxon>Eukaryota</taxon>
        <taxon>Viridiplantae</taxon>
        <taxon>Streptophyta</taxon>
        <taxon>Embryophyta</taxon>
        <taxon>Tracheophyta</taxon>
        <taxon>Spermatophyta</taxon>
        <taxon>Magnoliopsida</taxon>
        <taxon>eudicotyledons</taxon>
        <taxon>Gunneridae</taxon>
        <taxon>Pentapetalae</taxon>
        <taxon>rosids</taxon>
        <taxon>malvids</taxon>
        <taxon>Malvales</taxon>
        <taxon>Malvaceae</taxon>
        <taxon>Malvoideae</taxon>
        <taxon>Gossypium</taxon>
    </lineage>
</organism>
<protein>
    <recommendedName>
        <fullName evidence="3">Endonuclease/exonuclease/phosphatase domain-containing protein</fullName>
    </recommendedName>
</protein>
<gene>
    <name evidence="1" type="ORF">PVK06_045429</name>
</gene>
<evidence type="ECO:0000313" key="2">
    <source>
        <dbReference type="Proteomes" id="UP001358586"/>
    </source>
</evidence>
<dbReference type="InterPro" id="IPR036691">
    <property type="entry name" value="Endo/exonu/phosph_ase_sf"/>
</dbReference>
<dbReference type="EMBL" id="JARKNE010000012">
    <property type="protein sequence ID" value="KAK5777462.1"/>
    <property type="molecule type" value="Genomic_DNA"/>
</dbReference>
<dbReference type="PANTHER" id="PTHR33710:SF64">
    <property type="entry name" value="ENDONUCLEASE_EXONUCLEASE_PHOSPHATASE DOMAIN-CONTAINING PROTEIN"/>
    <property type="match status" value="1"/>
</dbReference>
<accession>A0ABR0MU17</accession>
<proteinExistence type="predicted"/>
<evidence type="ECO:0000313" key="1">
    <source>
        <dbReference type="EMBL" id="KAK5777462.1"/>
    </source>
</evidence>
<dbReference type="Gene3D" id="3.60.10.10">
    <property type="entry name" value="Endonuclease/exonuclease/phosphatase"/>
    <property type="match status" value="1"/>
</dbReference>
<sequence>MHVAAVVATFEQRVCYICGQIGHTTQKIEKKMIENESQNNIFQYGNWLRVPVGVTNQNNGLWRNGIEMIKGDKGETSLQYRNTSEVFELKALKIKRIRYLLRIRMMNQKQDAKWVSGEFRKEEWGSRVDVEGRNELKMGRNSNIRVTGYYGHANPSERNSSWDILKSVGAAVNEEWVVGSDFNAVLNDAEKDSGRRIVRAQMNDFRDILDDLALVDIKQDRGWFTWINNSEGDRLFKERLDRSITSVSMAEKFPFIAPSVIRQSQSDHDAILLDLYSRKPKGHPHDNKIRFRYEECWAVEEDVKSIINKAWEKDGSNYGN</sequence>
<comment type="caution">
    <text evidence="1">The sequence shown here is derived from an EMBL/GenBank/DDBJ whole genome shotgun (WGS) entry which is preliminary data.</text>
</comment>
<dbReference type="Proteomes" id="UP001358586">
    <property type="component" value="Chromosome 12"/>
</dbReference>
<reference evidence="1 2" key="1">
    <citation type="submission" date="2023-03" db="EMBL/GenBank/DDBJ databases">
        <title>WGS of Gossypium arboreum.</title>
        <authorList>
            <person name="Yu D."/>
        </authorList>
    </citation>
    <scope>NUCLEOTIDE SEQUENCE [LARGE SCALE GENOMIC DNA]</scope>
    <source>
        <tissue evidence="1">Leaf</tissue>
    </source>
</reference>
<dbReference type="PANTHER" id="PTHR33710">
    <property type="entry name" value="BNAC02G09200D PROTEIN"/>
    <property type="match status" value="1"/>
</dbReference>
<keyword evidence="2" id="KW-1185">Reference proteome</keyword>
<evidence type="ECO:0008006" key="3">
    <source>
        <dbReference type="Google" id="ProtNLM"/>
    </source>
</evidence>
<dbReference type="SUPFAM" id="SSF56219">
    <property type="entry name" value="DNase I-like"/>
    <property type="match status" value="1"/>
</dbReference>